<evidence type="ECO:0000259" key="1">
    <source>
        <dbReference type="Pfam" id="PF03364"/>
    </source>
</evidence>
<sequence length="170" mass="19140">MAHIQESVEVNVVPAVAYEYWTRYDAFPEFLEGVVSVTRVDDTTTHWVVAVHGEQREFDTHVIERRPGELIHWRSDGALGGEGTLLFEPVQSRSAAFREALHGATGEHGGVAPADTHTRITARLSWEDKTRAEHFGAAFGTDSRKVKKDLRHFREYVEKRRVDAATTDAV</sequence>
<dbReference type="Gene3D" id="3.30.530.20">
    <property type="match status" value="1"/>
</dbReference>
<dbReference type="PANTHER" id="PTHR33824">
    <property type="entry name" value="POLYKETIDE CYCLASE/DEHYDRASE AND LIPID TRANSPORT SUPERFAMILY PROTEIN"/>
    <property type="match status" value="1"/>
</dbReference>
<dbReference type="InterPro" id="IPR005031">
    <property type="entry name" value="COQ10_START"/>
</dbReference>
<dbReference type="SUPFAM" id="SSF55961">
    <property type="entry name" value="Bet v1-like"/>
    <property type="match status" value="1"/>
</dbReference>
<accession>A0ABP7CDA5</accession>
<dbReference type="Proteomes" id="UP001500752">
    <property type="component" value="Unassembled WGS sequence"/>
</dbReference>
<evidence type="ECO:0000313" key="2">
    <source>
        <dbReference type="EMBL" id="GAA3684787.1"/>
    </source>
</evidence>
<dbReference type="InterPro" id="IPR047137">
    <property type="entry name" value="ORF3"/>
</dbReference>
<proteinExistence type="predicted"/>
<dbReference type="RefSeq" id="WP_345150899.1">
    <property type="nucleotide sequence ID" value="NZ_BAABEO010000015.1"/>
</dbReference>
<reference evidence="3" key="1">
    <citation type="journal article" date="2019" name="Int. J. Syst. Evol. Microbiol.">
        <title>The Global Catalogue of Microorganisms (GCM) 10K type strain sequencing project: providing services to taxonomists for standard genome sequencing and annotation.</title>
        <authorList>
            <consortium name="The Broad Institute Genomics Platform"/>
            <consortium name="The Broad Institute Genome Sequencing Center for Infectious Disease"/>
            <person name="Wu L."/>
            <person name="Ma J."/>
        </authorList>
    </citation>
    <scope>NUCLEOTIDE SEQUENCE [LARGE SCALE GENOMIC DNA]</scope>
    <source>
        <strain evidence="3">JCM 30742</strain>
    </source>
</reference>
<protein>
    <recommendedName>
        <fullName evidence="1">Coenzyme Q-binding protein COQ10 START domain-containing protein</fullName>
    </recommendedName>
</protein>
<feature type="domain" description="Coenzyme Q-binding protein COQ10 START" evidence="1">
    <location>
        <begin position="11"/>
        <end position="150"/>
    </location>
</feature>
<organism evidence="2 3">
    <name type="scientific">Arthrobacter ginkgonis</name>
    <dbReference type="NCBI Taxonomy" id="1630594"/>
    <lineage>
        <taxon>Bacteria</taxon>
        <taxon>Bacillati</taxon>
        <taxon>Actinomycetota</taxon>
        <taxon>Actinomycetes</taxon>
        <taxon>Micrococcales</taxon>
        <taxon>Micrococcaceae</taxon>
        <taxon>Arthrobacter</taxon>
    </lineage>
</organism>
<name>A0ABP7CDA5_9MICC</name>
<comment type="caution">
    <text evidence="2">The sequence shown here is derived from an EMBL/GenBank/DDBJ whole genome shotgun (WGS) entry which is preliminary data.</text>
</comment>
<evidence type="ECO:0000313" key="3">
    <source>
        <dbReference type="Proteomes" id="UP001500752"/>
    </source>
</evidence>
<keyword evidence="3" id="KW-1185">Reference proteome</keyword>
<dbReference type="PANTHER" id="PTHR33824:SF7">
    <property type="entry name" value="POLYKETIDE CYCLASE_DEHYDRASE AND LIPID TRANSPORT SUPERFAMILY PROTEIN"/>
    <property type="match status" value="1"/>
</dbReference>
<dbReference type="Pfam" id="PF03364">
    <property type="entry name" value="Polyketide_cyc"/>
    <property type="match status" value="1"/>
</dbReference>
<dbReference type="EMBL" id="BAABEO010000015">
    <property type="protein sequence ID" value="GAA3684787.1"/>
    <property type="molecule type" value="Genomic_DNA"/>
</dbReference>
<gene>
    <name evidence="2" type="ORF">GCM10023081_22990</name>
</gene>
<dbReference type="InterPro" id="IPR023393">
    <property type="entry name" value="START-like_dom_sf"/>
</dbReference>